<dbReference type="SUPFAM" id="SSF53822">
    <property type="entry name" value="Periplasmic binding protein-like I"/>
    <property type="match status" value="1"/>
</dbReference>
<feature type="chain" id="PRO_5047161311" evidence="8">
    <location>
        <begin position="25"/>
        <end position="871"/>
    </location>
</feature>
<keyword evidence="2 7" id="KW-0812">Transmembrane</keyword>
<feature type="region of interest" description="Disordered" evidence="6">
    <location>
        <begin position="737"/>
        <end position="757"/>
    </location>
</feature>
<evidence type="ECO:0000256" key="3">
    <source>
        <dbReference type="ARBA" id="ARBA00022989"/>
    </source>
</evidence>
<name>A0ABM1I7Y4_POLDO</name>
<feature type="transmembrane region" description="Helical" evidence="7">
    <location>
        <begin position="543"/>
        <end position="567"/>
    </location>
</feature>
<evidence type="ECO:0000256" key="5">
    <source>
        <dbReference type="ARBA" id="ARBA00023180"/>
    </source>
</evidence>
<dbReference type="InterPro" id="IPR028082">
    <property type="entry name" value="Peripla_BP_I"/>
</dbReference>
<organism evidence="10 11">
    <name type="scientific">Polistes dominula</name>
    <name type="common">European paper wasp</name>
    <name type="synonym">Vespa dominula</name>
    <dbReference type="NCBI Taxonomy" id="743375"/>
    <lineage>
        <taxon>Eukaryota</taxon>
        <taxon>Metazoa</taxon>
        <taxon>Ecdysozoa</taxon>
        <taxon>Arthropoda</taxon>
        <taxon>Hexapoda</taxon>
        <taxon>Insecta</taxon>
        <taxon>Pterygota</taxon>
        <taxon>Neoptera</taxon>
        <taxon>Endopterygota</taxon>
        <taxon>Hymenoptera</taxon>
        <taxon>Apocrita</taxon>
        <taxon>Aculeata</taxon>
        <taxon>Vespoidea</taxon>
        <taxon>Vespidae</taxon>
        <taxon>Polistinae</taxon>
        <taxon>Polistini</taxon>
        <taxon>Polistes</taxon>
    </lineage>
</organism>
<evidence type="ECO:0000256" key="6">
    <source>
        <dbReference type="SAM" id="MobiDB-lite"/>
    </source>
</evidence>
<dbReference type="PANTHER" id="PTHR24060">
    <property type="entry name" value="METABOTROPIC GLUTAMATE RECEPTOR"/>
    <property type="match status" value="1"/>
</dbReference>
<dbReference type="PROSITE" id="PS50259">
    <property type="entry name" value="G_PROTEIN_RECEP_F3_4"/>
    <property type="match status" value="1"/>
</dbReference>
<dbReference type="GeneID" id="107066319"/>
<feature type="transmembrane region" description="Helical" evidence="7">
    <location>
        <begin position="579"/>
        <end position="603"/>
    </location>
</feature>
<keyword evidence="8" id="KW-0732">Signal</keyword>
<evidence type="ECO:0000256" key="8">
    <source>
        <dbReference type="SAM" id="SignalP"/>
    </source>
</evidence>
<dbReference type="InterPro" id="IPR017978">
    <property type="entry name" value="GPCR_3_C"/>
</dbReference>
<proteinExistence type="predicted"/>
<sequence>MSRLMTMNVLFLLMLNFDWVIITMEEQLICGKNRTLVEIPGKAMLSVLVDLNDGPFCNITSIKGYEEMSTAIFVIQTLNKLEYLSDLTLGLRIFDTCQENTTVYKQTVQAAVNMDCIEHYEMGVLVPIIYNNILEPLTNFSVLPITFYKEENLTKPLINIMIHYISTRFESIDLLLTNSNFVLDYFLDSTKSSGICVKNYQDIQELDDNVTEAVIVVIGDMEDIKQSIEKGEKLEGPRKTWIVLPLDRSHVDDLIPSGSYVIKSMSFDFETKQEVQSIDQFSEKFIHSVTHSPYILSIGKSIVELTVHLNDLKRRNCPGENVPCVMPRFNPHIRQEMKNTEIYDTLQILPKSQSIKYIVAMRNHQDSFTDVATYNIEPNKFRILPEKKIPKMPKLCLRKFINNCEECANFQRRTDSYGFVKGKPEDGILKTGTWIPIFLTIAVSGTFGCIVIIVFILYRYFVEDVLDGNPTLTIFLILGNVFTLQTVLPFCMNDDQLNSREHLNSRKIFVTTLAFGMLFSVMLSRALFLAFSTGGLFTTHINGYLQGLMVFFVFAVQIAISTSYFFLSTLDSAIAVRSLTFIALLGYDIFLLIMLFVVCCFIAHIQRNYREGKCFFGTVIGLVVTWAIWVTCFILMEPEIRDTVVCFGILTTAYLIIIGILIPRTYYMMTHLSRGIDFGPRFDPVIDSTPDPRSNNLVRQNRAFYDYVHPMAVGSINNLQTTTPTFYPNYYGNSSPDPRTINRCRSPDPRRTPGYNNYAYRPEMREIDNSYGVPRVYVENIDPQNNSPNERSNIDSGYALPKCQQRKNKKLILEEKDCIETDVYVENRLSPNRRQHEETYPSRCASPKLGQTEATICEEDEDSNINRITRF</sequence>
<keyword evidence="5" id="KW-0325">Glycoprotein</keyword>
<protein>
    <submittedName>
        <fullName evidence="11">Protein bride of sevenless</fullName>
    </submittedName>
</protein>
<evidence type="ECO:0000313" key="11">
    <source>
        <dbReference type="RefSeq" id="XP_015176321.1"/>
    </source>
</evidence>
<feature type="domain" description="G-protein coupled receptors family 3 profile" evidence="9">
    <location>
        <begin position="581"/>
        <end position="676"/>
    </location>
</feature>
<evidence type="ECO:0000256" key="4">
    <source>
        <dbReference type="ARBA" id="ARBA00023136"/>
    </source>
</evidence>
<feature type="transmembrane region" description="Helical" evidence="7">
    <location>
        <begin position="508"/>
        <end position="531"/>
    </location>
</feature>
<dbReference type="InterPro" id="IPR050726">
    <property type="entry name" value="mGluR"/>
</dbReference>
<keyword evidence="10" id="KW-1185">Reference proteome</keyword>
<dbReference type="Proteomes" id="UP000694924">
    <property type="component" value="Unplaced"/>
</dbReference>
<dbReference type="RefSeq" id="XP_015176321.1">
    <property type="nucleotide sequence ID" value="XM_015320835.1"/>
</dbReference>
<feature type="signal peptide" evidence="8">
    <location>
        <begin position="1"/>
        <end position="24"/>
    </location>
</feature>
<feature type="transmembrane region" description="Helical" evidence="7">
    <location>
        <begin position="470"/>
        <end position="488"/>
    </location>
</feature>
<accession>A0ABM1I7Y4</accession>
<evidence type="ECO:0000259" key="9">
    <source>
        <dbReference type="PROSITE" id="PS50259"/>
    </source>
</evidence>
<dbReference type="Gene3D" id="3.40.50.2300">
    <property type="match status" value="1"/>
</dbReference>
<feature type="transmembrane region" description="Helical" evidence="7">
    <location>
        <begin position="615"/>
        <end position="636"/>
    </location>
</feature>
<keyword evidence="3 7" id="KW-1133">Transmembrane helix</keyword>
<dbReference type="PRINTS" id="PR01223">
    <property type="entry name" value="BRIDEOF7LESS"/>
</dbReference>
<evidence type="ECO:0000313" key="10">
    <source>
        <dbReference type="Proteomes" id="UP000694924"/>
    </source>
</evidence>
<feature type="transmembrane region" description="Helical" evidence="7">
    <location>
        <begin position="642"/>
        <end position="662"/>
    </location>
</feature>
<keyword evidence="4 7" id="KW-0472">Membrane</keyword>
<evidence type="ECO:0000256" key="1">
    <source>
        <dbReference type="ARBA" id="ARBA00004141"/>
    </source>
</evidence>
<reference evidence="11" key="1">
    <citation type="submission" date="2025-08" db="UniProtKB">
        <authorList>
            <consortium name="RefSeq"/>
        </authorList>
    </citation>
    <scope>IDENTIFICATION</scope>
</reference>
<comment type="subcellular location">
    <subcellularLocation>
        <location evidence="1">Membrane</location>
        <topology evidence="1">Multi-pass membrane protein</topology>
    </subcellularLocation>
</comment>
<dbReference type="Pfam" id="PF00003">
    <property type="entry name" value="7tm_3"/>
    <property type="match status" value="1"/>
</dbReference>
<evidence type="ECO:0000256" key="2">
    <source>
        <dbReference type="ARBA" id="ARBA00022692"/>
    </source>
</evidence>
<evidence type="ECO:0000256" key="7">
    <source>
        <dbReference type="SAM" id="Phobius"/>
    </source>
</evidence>
<dbReference type="InterPro" id="IPR002956">
    <property type="entry name" value="Bride_of_7less"/>
</dbReference>
<feature type="transmembrane region" description="Helical" evidence="7">
    <location>
        <begin position="434"/>
        <end position="458"/>
    </location>
</feature>
<gene>
    <name evidence="11" type="primary">LOC107066319</name>
</gene>